<dbReference type="PROSITE" id="PS51257">
    <property type="entry name" value="PROKAR_LIPOPROTEIN"/>
    <property type="match status" value="1"/>
</dbReference>
<comment type="caution">
    <text evidence="3">The sequence shown here is derived from an EMBL/GenBank/DDBJ whole genome shotgun (WGS) entry which is preliminary data.</text>
</comment>
<organism evidence="3 4">
    <name type="scientific">Barnesiella intestinihominis YIT 11860</name>
    <dbReference type="NCBI Taxonomy" id="742726"/>
    <lineage>
        <taxon>Bacteria</taxon>
        <taxon>Pseudomonadati</taxon>
        <taxon>Bacteroidota</taxon>
        <taxon>Bacteroidia</taxon>
        <taxon>Bacteroidales</taxon>
        <taxon>Barnesiellaceae</taxon>
        <taxon>Barnesiella</taxon>
    </lineage>
</organism>
<reference evidence="3 4" key="1">
    <citation type="submission" date="2012-08" db="EMBL/GenBank/DDBJ databases">
        <title>The Genome Sequence of Barnesiella intestinihominis YIT 11860.</title>
        <authorList>
            <consortium name="The Broad Institute Genome Sequencing Platform"/>
            <person name="Earl A."/>
            <person name="Ward D."/>
            <person name="Feldgarden M."/>
            <person name="Gevers D."/>
            <person name="Morotomi M."/>
            <person name="Walker B."/>
            <person name="Young S.K."/>
            <person name="Zeng Q."/>
            <person name="Gargeya S."/>
            <person name="Fitzgerald M."/>
            <person name="Haas B."/>
            <person name="Abouelleil A."/>
            <person name="Alvarado L."/>
            <person name="Arachchi H.M."/>
            <person name="Berlin A.M."/>
            <person name="Chapman S.B."/>
            <person name="Goldberg J."/>
            <person name="Griggs A."/>
            <person name="Gujja S."/>
            <person name="Hansen M."/>
            <person name="Howarth C."/>
            <person name="Imamovic A."/>
            <person name="Larimer J."/>
            <person name="McCowen C."/>
            <person name="Montmayeur A."/>
            <person name="Murphy C."/>
            <person name="Neiman D."/>
            <person name="Pearson M."/>
            <person name="Priest M."/>
            <person name="Roberts A."/>
            <person name="Saif S."/>
            <person name="Shea T."/>
            <person name="Sisk P."/>
            <person name="Sykes S."/>
            <person name="Wortman J."/>
            <person name="Nusbaum C."/>
            <person name="Birren B."/>
        </authorList>
    </citation>
    <scope>NUCLEOTIDE SEQUENCE [LARGE SCALE GENOMIC DNA]</scope>
    <source>
        <strain evidence="3 4">YIT 11860</strain>
    </source>
</reference>
<dbReference type="eggNOG" id="COG4099">
    <property type="taxonomic scope" value="Bacteria"/>
</dbReference>
<dbReference type="AlphaFoldDB" id="K0X847"/>
<dbReference type="Pfam" id="PF13306">
    <property type="entry name" value="LRR_5"/>
    <property type="match status" value="1"/>
</dbReference>
<dbReference type="Gene3D" id="3.40.50.1110">
    <property type="entry name" value="SGNH hydrolase"/>
    <property type="match status" value="1"/>
</dbReference>
<dbReference type="InterPro" id="IPR026906">
    <property type="entry name" value="LRR_5"/>
</dbReference>
<dbReference type="Gene3D" id="3.80.10.10">
    <property type="entry name" value="Ribonuclease Inhibitor"/>
    <property type="match status" value="2"/>
</dbReference>
<evidence type="ECO:0000313" key="4">
    <source>
        <dbReference type="Proteomes" id="UP000006044"/>
    </source>
</evidence>
<feature type="signal peptide" evidence="1">
    <location>
        <begin position="1"/>
        <end position="23"/>
    </location>
</feature>
<name>K0X847_9BACT</name>
<protein>
    <submittedName>
        <fullName evidence="3">Por secretion system C-terminal sorting domain-containing protein</fullName>
    </submittedName>
</protein>
<dbReference type="InterPro" id="IPR013830">
    <property type="entry name" value="SGNH_hydro"/>
</dbReference>
<evidence type="ECO:0000256" key="1">
    <source>
        <dbReference type="SAM" id="SignalP"/>
    </source>
</evidence>
<keyword evidence="1" id="KW-0732">Signal</keyword>
<dbReference type="STRING" id="742726.HMPREF9448_01733"/>
<dbReference type="Proteomes" id="UP000006044">
    <property type="component" value="Unassembled WGS sequence"/>
</dbReference>
<dbReference type="eggNOG" id="COG2755">
    <property type="taxonomic scope" value="Bacteria"/>
</dbReference>
<gene>
    <name evidence="3" type="ORF">HMPREF9448_01733</name>
</gene>
<keyword evidence="4" id="KW-1185">Reference proteome</keyword>
<dbReference type="RefSeq" id="WP_008862192.1">
    <property type="nucleotide sequence ID" value="NZ_CAXSYG010000008.1"/>
</dbReference>
<dbReference type="SUPFAM" id="SSF52058">
    <property type="entry name" value="L domain-like"/>
    <property type="match status" value="1"/>
</dbReference>
<dbReference type="Gene3D" id="3.40.50.12480">
    <property type="match status" value="1"/>
</dbReference>
<dbReference type="GeneID" id="77848976"/>
<dbReference type="PATRIC" id="fig|742726.3.peg.1817"/>
<sequence length="1082" mass="116149">MKKTILSTLCFLLVSCFMFFTDAGTRIVVLGSSTAAGAGVSDSNRAWVNQYRTYLQSIDPTNTVTNLAKGGYTTCAIMPTGTDPYDTGNHILEVDTERNITKALSLSPNAIIINMPTNDVSNGIPVATQMKHFATIIDLAKAAGVKVWITTSQPHNFGEKYDGPYSEEHQPDIWKQAARDQFKELTDSILNKYGEYALDFYTPIATEDGYSFIRTEYDSGDGVHLNDAAHDILFNIVKNANIPEIAGSTPVEISTTPIYINFGPAEAGLDSWNNVNNQASGYRVDMLNDSTGNATTVSIEITTGFTHAANNGSNSAIWDMNTAISTSNFSSNGENPVLTISGLNPTATYSFQTFGSRAGDGNRETTYTYAGENSGSATIDAASNTSSVATVKGIKPTAQGVVVLTIGKSSNNTSGFSYINAMRIVAEKGEPQPDVPEGVIRVDVAGTLSSLLSATTDTITTLILQGDLNSSDIKTIRELPSLKYLDMLNSKIVSGGEAYLNGMKTVENVFPKEMFLSNTVIETVILPKEAVEVAYHAFFGCSTLKKVVLPETVRRFGNDVFSGCTNLEEINMPAIAESLGTGVFYNCKKLTSISIPEGITILPGGTFYGCSTLESVTLPSTLEKIDGDWIFANCHALKAIAFPKTIQSISPGTFYDCRSLSTIECKSLTPPVTATGNGDSPFTGAFKPENCTLKVPFTSISVYKESSIYGIMNTIVPLANITADNEEVSPETTDLLATAKKITISGSTPDALEIQALFASNEKVTSIDMTGVIEYFEVPVAANPNCLVYAPASAQVENNNVVINGTAKKIVLTDAMPFEAPTAFHADAISYTRTIEESLTTNAQETTGWRGIVLPFDVSTIQARNKAGEQVELSAYNAEGEYDTSKNPFWLRELTTEGFAATQTFSANTPYIICFPNSSELDEHINIIGDVTFSASNAEITATPVFNAVEGKDFDMIATLQTVSATEGIYAINNTGSSFVNNSRDIAPFECYVICKQGSTDAPDSFDLPAKLPTAIDNETVTGSKIYTADGNLVIISNEPTEIAVYNITGQMVLMQKVEAGKTIVNDIPHGVYIVNGQKIIL</sequence>
<evidence type="ECO:0000259" key="2">
    <source>
        <dbReference type="Pfam" id="PF13472"/>
    </source>
</evidence>
<dbReference type="eggNOG" id="COG5492">
    <property type="taxonomic scope" value="Bacteria"/>
</dbReference>
<dbReference type="PANTHER" id="PTHR45661">
    <property type="entry name" value="SURFACE ANTIGEN"/>
    <property type="match status" value="1"/>
</dbReference>
<dbReference type="InterPro" id="IPR036514">
    <property type="entry name" value="SGNH_hydro_sf"/>
</dbReference>
<dbReference type="PANTHER" id="PTHR45661:SF3">
    <property type="entry name" value="IG-LIKE DOMAIN-CONTAINING PROTEIN"/>
    <property type="match status" value="1"/>
</dbReference>
<proteinExistence type="predicted"/>
<dbReference type="InterPro" id="IPR053139">
    <property type="entry name" value="Surface_bspA-like"/>
</dbReference>
<accession>K0X847</accession>
<dbReference type="GO" id="GO:0016788">
    <property type="term" value="F:hydrolase activity, acting on ester bonds"/>
    <property type="evidence" value="ECO:0007669"/>
    <property type="project" value="UniProtKB-ARBA"/>
</dbReference>
<evidence type="ECO:0000313" key="3">
    <source>
        <dbReference type="EMBL" id="EJZ63894.1"/>
    </source>
</evidence>
<feature type="domain" description="SGNH hydrolase-type esterase" evidence="2">
    <location>
        <begin position="29"/>
        <end position="232"/>
    </location>
</feature>
<dbReference type="Pfam" id="PF13472">
    <property type="entry name" value="Lipase_GDSL_2"/>
    <property type="match status" value="1"/>
</dbReference>
<feature type="chain" id="PRO_5003844491" evidence="1">
    <location>
        <begin position="24"/>
        <end position="1082"/>
    </location>
</feature>
<dbReference type="EMBL" id="ADLE01000011">
    <property type="protein sequence ID" value="EJZ63894.1"/>
    <property type="molecule type" value="Genomic_DNA"/>
</dbReference>
<dbReference type="CDD" id="cd00229">
    <property type="entry name" value="SGNH_hydrolase"/>
    <property type="match status" value="1"/>
</dbReference>
<dbReference type="HOGENOM" id="CLU_285864_0_0_10"/>
<dbReference type="InterPro" id="IPR032675">
    <property type="entry name" value="LRR_dom_sf"/>
</dbReference>
<dbReference type="SUPFAM" id="SSF52266">
    <property type="entry name" value="SGNH hydrolase"/>
    <property type="match status" value="1"/>
</dbReference>